<evidence type="ECO:0000313" key="4">
    <source>
        <dbReference type="Proteomes" id="UP000649604"/>
    </source>
</evidence>
<proteinExistence type="predicted"/>
<dbReference type="EMBL" id="WJJP01000400">
    <property type="protein sequence ID" value="MBD3325367.1"/>
    <property type="molecule type" value="Genomic_DNA"/>
</dbReference>
<keyword evidence="1" id="KW-0472">Membrane</keyword>
<feature type="domain" description="DUF58" evidence="2">
    <location>
        <begin position="217"/>
        <end position="352"/>
    </location>
</feature>
<feature type="transmembrane region" description="Helical" evidence="1">
    <location>
        <begin position="28"/>
        <end position="44"/>
    </location>
</feature>
<evidence type="ECO:0000256" key="1">
    <source>
        <dbReference type="SAM" id="Phobius"/>
    </source>
</evidence>
<evidence type="ECO:0000259" key="2">
    <source>
        <dbReference type="Pfam" id="PF01882"/>
    </source>
</evidence>
<dbReference type="PANTHER" id="PTHR34351">
    <property type="entry name" value="SLR1927 PROTEIN-RELATED"/>
    <property type="match status" value="1"/>
</dbReference>
<organism evidence="3 4">
    <name type="scientific">candidate division KSB3 bacterium</name>
    <dbReference type="NCBI Taxonomy" id="2044937"/>
    <lineage>
        <taxon>Bacteria</taxon>
        <taxon>candidate division KSB3</taxon>
    </lineage>
</organism>
<protein>
    <submittedName>
        <fullName evidence="3">DUF58 domain-containing protein</fullName>
    </submittedName>
</protein>
<dbReference type="Proteomes" id="UP000649604">
    <property type="component" value="Unassembled WGS sequence"/>
</dbReference>
<comment type="caution">
    <text evidence="3">The sequence shown here is derived from an EMBL/GenBank/DDBJ whole genome shotgun (WGS) entry which is preliminary data.</text>
</comment>
<keyword evidence="1" id="KW-0812">Transmembrane</keyword>
<gene>
    <name evidence="3" type="ORF">GF339_12325</name>
</gene>
<dbReference type="InterPro" id="IPR002881">
    <property type="entry name" value="DUF58"/>
</dbReference>
<name>A0A9D5JW42_9BACT</name>
<reference evidence="3" key="1">
    <citation type="submission" date="2019-11" db="EMBL/GenBank/DDBJ databases">
        <title>Microbial mats filling the niche in hypersaline microbial mats.</title>
        <authorList>
            <person name="Wong H.L."/>
            <person name="Macleod F.I."/>
            <person name="White R.A. III"/>
            <person name="Burns B.P."/>
        </authorList>
    </citation>
    <scope>NUCLEOTIDE SEQUENCE</scope>
    <source>
        <strain evidence="3">Rbin_158</strain>
    </source>
</reference>
<dbReference type="PANTHER" id="PTHR34351:SF1">
    <property type="entry name" value="SLR1927 PROTEIN"/>
    <property type="match status" value="1"/>
</dbReference>
<sequence>MKRRHLSHLWRVLKTWLQPPRTLHITKAGWKFLGLTVIVGLAAINTGNNLLYLVFGLMLSFITVSGILSELMLRHVSLTRTFPQHIFARQRVPVQITLTNRKRRLSSFSLLVQDVSHHTEGEKRRYILKIAPQATVSLTYPLIFQRRGMHRPGKMRLSTRYPFGFFLKSATFTDTTEELLVYPEVTPLQPSAMPNMSASVGDSESSRQGHGTEIHSIREYVPGDGNTRIHWKSTAKHAKFMTKELTHDHQKKLSLVLDVSLPSSRIPPSFYPDVERAISLAASYLMDLSKQQFQLQLITPAQKSPYGHGQRHLFRLLRLLALLEPTNGQSRQSVLKSLQRLHQTHGMTLLISVNHLNPKNSGNFSNVVMVNSPGIEHS</sequence>
<dbReference type="Pfam" id="PF01882">
    <property type="entry name" value="DUF58"/>
    <property type="match status" value="1"/>
</dbReference>
<feature type="transmembrane region" description="Helical" evidence="1">
    <location>
        <begin position="50"/>
        <end position="73"/>
    </location>
</feature>
<dbReference type="AlphaFoldDB" id="A0A9D5JW42"/>
<accession>A0A9D5JW42</accession>
<keyword evidence="1" id="KW-1133">Transmembrane helix</keyword>
<evidence type="ECO:0000313" key="3">
    <source>
        <dbReference type="EMBL" id="MBD3325367.1"/>
    </source>
</evidence>